<accession>A0A9D1IA08</accession>
<comment type="caution">
    <text evidence="6">The sequence shown here is derived from an EMBL/GenBank/DDBJ whole genome shotgun (WGS) entry which is preliminary data.</text>
</comment>
<organism evidence="6 7">
    <name type="scientific">Candidatus Pullichristensenella excrementigallinarum</name>
    <dbReference type="NCBI Taxonomy" id="2840907"/>
    <lineage>
        <taxon>Bacteria</taxon>
        <taxon>Bacillati</taxon>
        <taxon>Bacillota</taxon>
        <taxon>Clostridia</taxon>
        <taxon>Candidatus Pullichristensenella</taxon>
    </lineage>
</organism>
<dbReference type="PROSITE" id="PS50893">
    <property type="entry name" value="ABC_TRANSPORTER_2"/>
    <property type="match status" value="1"/>
</dbReference>
<gene>
    <name evidence="6" type="ORF">IAB02_00450</name>
</gene>
<keyword evidence="3" id="KW-0547">Nucleotide-binding</keyword>
<protein>
    <submittedName>
        <fullName evidence="6">ABC transporter ATP-binding protein</fullName>
    </submittedName>
</protein>
<evidence type="ECO:0000259" key="5">
    <source>
        <dbReference type="PROSITE" id="PS50893"/>
    </source>
</evidence>
<comment type="similarity">
    <text evidence="1">Belongs to the ABC transporter superfamily.</text>
</comment>
<name>A0A9D1IA08_9FIRM</name>
<feature type="domain" description="ABC transporter" evidence="5">
    <location>
        <begin position="2"/>
        <end position="233"/>
    </location>
</feature>
<keyword evidence="2" id="KW-0813">Transport</keyword>
<proteinExistence type="inferred from homology"/>
<dbReference type="Gene3D" id="3.40.50.300">
    <property type="entry name" value="P-loop containing nucleotide triphosphate hydrolases"/>
    <property type="match status" value="1"/>
</dbReference>
<dbReference type="CDD" id="cd03230">
    <property type="entry name" value="ABC_DR_subfamily_A"/>
    <property type="match status" value="1"/>
</dbReference>
<dbReference type="SUPFAM" id="SSF52540">
    <property type="entry name" value="P-loop containing nucleoside triphosphate hydrolases"/>
    <property type="match status" value="1"/>
</dbReference>
<evidence type="ECO:0000256" key="1">
    <source>
        <dbReference type="ARBA" id="ARBA00005417"/>
    </source>
</evidence>
<reference evidence="6" key="1">
    <citation type="submission" date="2020-10" db="EMBL/GenBank/DDBJ databases">
        <authorList>
            <person name="Gilroy R."/>
        </authorList>
    </citation>
    <scope>NUCLEOTIDE SEQUENCE</scope>
    <source>
        <strain evidence="6">ChiHcec3-11533</strain>
    </source>
</reference>
<dbReference type="SMART" id="SM00382">
    <property type="entry name" value="AAA"/>
    <property type="match status" value="1"/>
</dbReference>
<dbReference type="PANTHER" id="PTHR43335">
    <property type="entry name" value="ABC TRANSPORTER, ATP-BINDING PROTEIN"/>
    <property type="match status" value="1"/>
</dbReference>
<dbReference type="GO" id="GO:0016887">
    <property type="term" value="F:ATP hydrolysis activity"/>
    <property type="evidence" value="ECO:0007669"/>
    <property type="project" value="InterPro"/>
</dbReference>
<reference evidence="6" key="2">
    <citation type="journal article" date="2021" name="PeerJ">
        <title>Extensive microbial diversity within the chicken gut microbiome revealed by metagenomics and culture.</title>
        <authorList>
            <person name="Gilroy R."/>
            <person name="Ravi A."/>
            <person name="Getino M."/>
            <person name="Pursley I."/>
            <person name="Horton D.L."/>
            <person name="Alikhan N.F."/>
            <person name="Baker D."/>
            <person name="Gharbi K."/>
            <person name="Hall N."/>
            <person name="Watson M."/>
            <person name="Adriaenssens E.M."/>
            <person name="Foster-Nyarko E."/>
            <person name="Jarju S."/>
            <person name="Secka A."/>
            <person name="Antonio M."/>
            <person name="Oren A."/>
            <person name="Chaudhuri R.R."/>
            <person name="La Ragione R."/>
            <person name="Hildebrand F."/>
            <person name="Pallen M.J."/>
        </authorList>
    </citation>
    <scope>NUCLEOTIDE SEQUENCE</scope>
    <source>
        <strain evidence="6">ChiHcec3-11533</strain>
    </source>
</reference>
<keyword evidence="4 6" id="KW-0067">ATP-binding</keyword>
<dbReference type="PANTHER" id="PTHR43335:SF4">
    <property type="entry name" value="ABC TRANSPORTER, ATP-BINDING PROTEIN"/>
    <property type="match status" value="1"/>
</dbReference>
<evidence type="ECO:0000313" key="6">
    <source>
        <dbReference type="EMBL" id="HIU33006.1"/>
    </source>
</evidence>
<sequence length="319" mass="34985">MIEVRDLEKRYGDKVVLRGLNFSVADGEIVGLLGLNGAGKSTTMNILTGYISPTGGTIVIDGHDILKDPLRARRVTGYLPEQLAFYGEMRVGEYLDFVCDLKGYSKKRAARRSHLEEICERVGIAHMRSRLIRNLSKGYRQRVGFAQALIGKPKLLILDEPTVGLDPSQIIEIRKLIRDVGQESTVIVSSHILQEIQAICARVLVLHGGNIIADGAPDALTGLRRANNRLSVRVRGTMDAVQSALEPLGARLTPLQPREEDAVDLIIEGAAGRDLREDVFFALSKAGLALLNTFAGEPTLEDVFLRLVGEERAQEEGEP</sequence>
<dbReference type="AlphaFoldDB" id="A0A9D1IA08"/>
<dbReference type="EMBL" id="DVMU01000011">
    <property type="protein sequence ID" value="HIU33006.1"/>
    <property type="molecule type" value="Genomic_DNA"/>
</dbReference>
<evidence type="ECO:0000313" key="7">
    <source>
        <dbReference type="Proteomes" id="UP000824072"/>
    </source>
</evidence>
<dbReference type="InterPro" id="IPR003593">
    <property type="entry name" value="AAA+_ATPase"/>
</dbReference>
<dbReference type="GO" id="GO:0005524">
    <property type="term" value="F:ATP binding"/>
    <property type="evidence" value="ECO:0007669"/>
    <property type="project" value="UniProtKB-KW"/>
</dbReference>
<dbReference type="InterPro" id="IPR027417">
    <property type="entry name" value="P-loop_NTPase"/>
</dbReference>
<dbReference type="Pfam" id="PF00005">
    <property type="entry name" value="ABC_tran"/>
    <property type="match status" value="1"/>
</dbReference>
<dbReference type="InterPro" id="IPR003439">
    <property type="entry name" value="ABC_transporter-like_ATP-bd"/>
</dbReference>
<dbReference type="Proteomes" id="UP000824072">
    <property type="component" value="Unassembled WGS sequence"/>
</dbReference>
<evidence type="ECO:0000256" key="4">
    <source>
        <dbReference type="ARBA" id="ARBA00022840"/>
    </source>
</evidence>
<evidence type="ECO:0000256" key="2">
    <source>
        <dbReference type="ARBA" id="ARBA00022448"/>
    </source>
</evidence>
<evidence type="ECO:0000256" key="3">
    <source>
        <dbReference type="ARBA" id="ARBA00022741"/>
    </source>
</evidence>